<sequence>MSYRFSVVFLDPNMALNNIQTTKKQHGTALRANKRERPAQSIHVELLTNTLVASCEANGALF</sequence>
<proteinExistence type="predicted"/>
<organism evidence="1 2">
    <name type="scientific">Daphnia magna</name>
    <dbReference type="NCBI Taxonomy" id="35525"/>
    <lineage>
        <taxon>Eukaryota</taxon>
        <taxon>Metazoa</taxon>
        <taxon>Ecdysozoa</taxon>
        <taxon>Arthropoda</taxon>
        <taxon>Crustacea</taxon>
        <taxon>Branchiopoda</taxon>
        <taxon>Diplostraca</taxon>
        <taxon>Cladocera</taxon>
        <taxon>Anomopoda</taxon>
        <taxon>Daphniidae</taxon>
        <taxon>Daphnia</taxon>
    </lineage>
</organism>
<accession>A0ABQ9ZZN8</accession>
<gene>
    <name evidence="1" type="ORF">OUZ56_000440</name>
</gene>
<evidence type="ECO:0000313" key="2">
    <source>
        <dbReference type="Proteomes" id="UP001234178"/>
    </source>
</evidence>
<dbReference type="Proteomes" id="UP001234178">
    <property type="component" value="Unassembled WGS sequence"/>
</dbReference>
<reference evidence="1 2" key="1">
    <citation type="journal article" date="2023" name="Nucleic Acids Res.">
        <title>The hologenome of Daphnia magna reveals possible DNA methylation and microbiome-mediated evolution of the host genome.</title>
        <authorList>
            <person name="Chaturvedi A."/>
            <person name="Li X."/>
            <person name="Dhandapani V."/>
            <person name="Marshall H."/>
            <person name="Kissane S."/>
            <person name="Cuenca-Cambronero M."/>
            <person name="Asole G."/>
            <person name="Calvet F."/>
            <person name="Ruiz-Romero M."/>
            <person name="Marangio P."/>
            <person name="Guigo R."/>
            <person name="Rago D."/>
            <person name="Mirbahai L."/>
            <person name="Eastwood N."/>
            <person name="Colbourne J.K."/>
            <person name="Zhou J."/>
            <person name="Mallon E."/>
            <person name="Orsini L."/>
        </authorList>
    </citation>
    <scope>NUCLEOTIDE SEQUENCE [LARGE SCALE GENOMIC DNA]</scope>
    <source>
        <strain evidence="1">LRV0_1</strain>
    </source>
</reference>
<keyword evidence="2" id="KW-1185">Reference proteome</keyword>
<name>A0ABQ9ZZN8_9CRUS</name>
<evidence type="ECO:0000313" key="1">
    <source>
        <dbReference type="EMBL" id="KAK4018379.1"/>
    </source>
</evidence>
<protein>
    <submittedName>
        <fullName evidence="1">Uncharacterized protein</fullName>
    </submittedName>
</protein>
<dbReference type="EMBL" id="JAOYFB010000036">
    <property type="protein sequence ID" value="KAK4018379.1"/>
    <property type="molecule type" value="Genomic_DNA"/>
</dbReference>
<comment type="caution">
    <text evidence="1">The sequence shown here is derived from an EMBL/GenBank/DDBJ whole genome shotgun (WGS) entry which is preliminary data.</text>
</comment>